<feature type="chain" id="PRO_5022186775" evidence="1">
    <location>
        <begin position="21"/>
        <end position="358"/>
    </location>
</feature>
<name>A0A561PCF4_9BACT</name>
<feature type="signal peptide" evidence="1">
    <location>
        <begin position="1"/>
        <end position="20"/>
    </location>
</feature>
<evidence type="ECO:0000313" key="2">
    <source>
        <dbReference type="EMBL" id="TWF35802.1"/>
    </source>
</evidence>
<dbReference type="RefSeq" id="WP_145673039.1">
    <property type="nucleotide sequence ID" value="NZ_VIWO01000008.1"/>
</dbReference>
<comment type="caution">
    <text evidence="2">The sequence shown here is derived from an EMBL/GenBank/DDBJ whole genome shotgun (WGS) entry which is preliminary data.</text>
</comment>
<dbReference type="AlphaFoldDB" id="A0A561PCF4"/>
<dbReference type="EMBL" id="VIWO01000008">
    <property type="protein sequence ID" value="TWF35802.1"/>
    <property type="molecule type" value="Genomic_DNA"/>
</dbReference>
<evidence type="ECO:0000313" key="3">
    <source>
        <dbReference type="Proteomes" id="UP000320811"/>
    </source>
</evidence>
<protein>
    <submittedName>
        <fullName evidence="2">Uncharacterized protein</fullName>
    </submittedName>
</protein>
<gene>
    <name evidence="2" type="ORF">FHW36_108158</name>
</gene>
<sequence>MRKIIFALCCCCLTAPALLAQSALKIKLHPVIAPQLVEPPASLEAAWKLAHREGDPVTTVIPLQDLYAKGHNQLSALVAKIDATAPKGDEPRDVAKEADMAVALMKNGNDEVNNNPDMQAAMKEFYIKLEGDEKFAAEFEAKSEAEQAAYIQNLLKSHNVKASGKPANNNKAAQMGKEIEDINNLASEVAAWQQSLETRYYKPLHNQDVSVHKAIDVREDAALKALPVITRGEYTGPDPLKEKAASNQYFNEHMKAATAMLEKDRQLWLQFKKEYLSGLARYDARLEALGWGDNINNPLLKPGVAKLQKGLLELADKLLECDQKITHTAASWYGIYLDRPATKQQQKEITMAYLNVSF</sequence>
<dbReference type="Proteomes" id="UP000320811">
    <property type="component" value="Unassembled WGS sequence"/>
</dbReference>
<organism evidence="2 3">
    <name type="scientific">Chitinophaga polysaccharea</name>
    <dbReference type="NCBI Taxonomy" id="1293035"/>
    <lineage>
        <taxon>Bacteria</taxon>
        <taxon>Pseudomonadati</taxon>
        <taxon>Bacteroidota</taxon>
        <taxon>Chitinophagia</taxon>
        <taxon>Chitinophagales</taxon>
        <taxon>Chitinophagaceae</taxon>
        <taxon>Chitinophaga</taxon>
    </lineage>
</organism>
<dbReference type="OrthoDB" id="9825839at2"/>
<reference evidence="2 3" key="1">
    <citation type="submission" date="2019-06" db="EMBL/GenBank/DDBJ databases">
        <title>Sorghum-associated microbial communities from plants grown in Nebraska, USA.</title>
        <authorList>
            <person name="Schachtman D."/>
        </authorList>
    </citation>
    <scope>NUCLEOTIDE SEQUENCE [LARGE SCALE GENOMIC DNA]</scope>
    <source>
        <strain evidence="2 3">1209</strain>
    </source>
</reference>
<evidence type="ECO:0000256" key="1">
    <source>
        <dbReference type="SAM" id="SignalP"/>
    </source>
</evidence>
<accession>A0A561PCF4</accession>
<keyword evidence="1" id="KW-0732">Signal</keyword>
<keyword evidence="3" id="KW-1185">Reference proteome</keyword>
<proteinExistence type="predicted"/>